<dbReference type="EMBL" id="JAUCBP010000013">
    <property type="protein sequence ID" value="MDM7862125.1"/>
    <property type="molecule type" value="Genomic_DNA"/>
</dbReference>
<proteinExistence type="predicted"/>
<accession>A0ABT7T167</accession>
<evidence type="ECO:0000313" key="2">
    <source>
        <dbReference type="Proteomes" id="UP001234343"/>
    </source>
</evidence>
<dbReference type="Gene3D" id="3.20.20.70">
    <property type="entry name" value="Aldolase class I"/>
    <property type="match status" value="1"/>
</dbReference>
<dbReference type="Proteomes" id="UP001234343">
    <property type="component" value="Unassembled WGS sequence"/>
</dbReference>
<comment type="caution">
    <text evidence="1">The sequence shown here is derived from an EMBL/GenBank/DDBJ whole genome shotgun (WGS) entry which is preliminary data.</text>
</comment>
<sequence length="159" mass="17920">MQPNFNSLEPQVLFQEVPDEVSLGFTITGCKLRCEGCHSKDIWDCNAGVPLTNKLFAAYLKKYEGFITCVLFFGGEWHADALIEKLCIARQSQLKTCLYTGLPRISPRIQEQLSFLKTGKWIFSLGGLDSPSTNQKLINVNTGELLNHKFWENTCANAR</sequence>
<evidence type="ECO:0000313" key="1">
    <source>
        <dbReference type="EMBL" id="MDM7862125.1"/>
    </source>
</evidence>
<name>A0ABT7T167_9ALTE</name>
<protein>
    <submittedName>
        <fullName evidence="1">Anaerobic ribonucleoside-triphosphate reductase activating protein</fullName>
    </submittedName>
</protein>
<keyword evidence="2" id="KW-1185">Reference proteome</keyword>
<dbReference type="Pfam" id="PF13353">
    <property type="entry name" value="Fer4_12"/>
    <property type="match status" value="1"/>
</dbReference>
<dbReference type="InterPro" id="IPR014191">
    <property type="entry name" value="Anaer_RNR_activator"/>
</dbReference>
<reference evidence="1 2" key="1">
    <citation type="submission" date="2023-06" db="EMBL/GenBank/DDBJ databases">
        <title>Alteromonas sp. ASW11-36 isolated from intertidal sand.</title>
        <authorList>
            <person name="Li Y."/>
        </authorList>
    </citation>
    <scope>NUCLEOTIDE SEQUENCE [LARGE SCALE GENOMIC DNA]</scope>
    <source>
        <strain evidence="1 2">ASW11-36</strain>
    </source>
</reference>
<gene>
    <name evidence="1" type="primary">nrdG</name>
    <name evidence="1" type="ORF">QTP81_16085</name>
</gene>
<dbReference type="InterPro" id="IPR013785">
    <property type="entry name" value="Aldolase_TIM"/>
</dbReference>
<dbReference type="NCBIfam" id="TIGR02826">
    <property type="entry name" value="RNR_activ_nrdG3"/>
    <property type="match status" value="1"/>
</dbReference>
<organism evidence="1 2">
    <name type="scientific">Alteromonas arenosi</name>
    <dbReference type="NCBI Taxonomy" id="3055817"/>
    <lineage>
        <taxon>Bacteria</taxon>
        <taxon>Pseudomonadati</taxon>
        <taxon>Pseudomonadota</taxon>
        <taxon>Gammaproteobacteria</taxon>
        <taxon>Alteromonadales</taxon>
        <taxon>Alteromonadaceae</taxon>
        <taxon>Alteromonas/Salinimonas group</taxon>
        <taxon>Alteromonas</taxon>
    </lineage>
</organism>
<dbReference type="RefSeq" id="WP_289366886.1">
    <property type="nucleotide sequence ID" value="NZ_JAUCBP010000013.1"/>
</dbReference>